<organism evidence="1 2">
    <name type="scientific">Hydnum rufescens UP504</name>
    <dbReference type="NCBI Taxonomy" id="1448309"/>
    <lineage>
        <taxon>Eukaryota</taxon>
        <taxon>Fungi</taxon>
        <taxon>Dikarya</taxon>
        <taxon>Basidiomycota</taxon>
        <taxon>Agaricomycotina</taxon>
        <taxon>Agaricomycetes</taxon>
        <taxon>Cantharellales</taxon>
        <taxon>Hydnaceae</taxon>
        <taxon>Hydnum</taxon>
    </lineage>
</organism>
<name>A0A9P6AB25_9AGAM</name>
<dbReference type="AlphaFoldDB" id="A0A9P6AB25"/>
<evidence type="ECO:0000313" key="2">
    <source>
        <dbReference type="Proteomes" id="UP000886523"/>
    </source>
</evidence>
<gene>
    <name evidence="1" type="ORF">BS47DRAFT_1403482</name>
</gene>
<protein>
    <submittedName>
        <fullName evidence="1">Uncharacterized protein</fullName>
    </submittedName>
</protein>
<reference evidence="1" key="1">
    <citation type="journal article" date="2020" name="Nat. Commun.">
        <title>Large-scale genome sequencing of mycorrhizal fungi provides insights into the early evolution of symbiotic traits.</title>
        <authorList>
            <person name="Miyauchi S."/>
            <person name="Kiss E."/>
            <person name="Kuo A."/>
            <person name="Drula E."/>
            <person name="Kohler A."/>
            <person name="Sanchez-Garcia M."/>
            <person name="Morin E."/>
            <person name="Andreopoulos B."/>
            <person name="Barry K.W."/>
            <person name="Bonito G."/>
            <person name="Buee M."/>
            <person name="Carver A."/>
            <person name="Chen C."/>
            <person name="Cichocki N."/>
            <person name="Clum A."/>
            <person name="Culley D."/>
            <person name="Crous P.W."/>
            <person name="Fauchery L."/>
            <person name="Girlanda M."/>
            <person name="Hayes R.D."/>
            <person name="Keri Z."/>
            <person name="LaButti K."/>
            <person name="Lipzen A."/>
            <person name="Lombard V."/>
            <person name="Magnuson J."/>
            <person name="Maillard F."/>
            <person name="Murat C."/>
            <person name="Nolan M."/>
            <person name="Ohm R.A."/>
            <person name="Pangilinan J."/>
            <person name="Pereira M.F."/>
            <person name="Perotto S."/>
            <person name="Peter M."/>
            <person name="Pfister S."/>
            <person name="Riley R."/>
            <person name="Sitrit Y."/>
            <person name="Stielow J.B."/>
            <person name="Szollosi G."/>
            <person name="Zifcakova L."/>
            <person name="Stursova M."/>
            <person name="Spatafora J.W."/>
            <person name="Tedersoo L."/>
            <person name="Vaario L.M."/>
            <person name="Yamada A."/>
            <person name="Yan M."/>
            <person name="Wang P."/>
            <person name="Xu J."/>
            <person name="Bruns T."/>
            <person name="Baldrian P."/>
            <person name="Vilgalys R."/>
            <person name="Dunand C."/>
            <person name="Henrissat B."/>
            <person name="Grigoriev I.V."/>
            <person name="Hibbett D."/>
            <person name="Nagy L.G."/>
            <person name="Martin F.M."/>
        </authorList>
    </citation>
    <scope>NUCLEOTIDE SEQUENCE</scope>
    <source>
        <strain evidence="1">UP504</strain>
    </source>
</reference>
<keyword evidence="2" id="KW-1185">Reference proteome</keyword>
<dbReference type="EMBL" id="MU129962">
    <property type="protein sequence ID" value="KAF9502562.1"/>
    <property type="molecule type" value="Genomic_DNA"/>
</dbReference>
<proteinExistence type="predicted"/>
<evidence type="ECO:0000313" key="1">
    <source>
        <dbReference type="EMBL" id="KAF9502562.1"/>
    </source>
</evidence>
<comment type="caution">
    <text evidence="1">The sequence shown here is derived from an EMBL/GenBank/DDBJ whole genome shotgun (WGS) entry which is preliminary data.</text>
</comment>
<dbReference type="Proteomes" id="UP000886523">
    <property type="component" value="Unassembled WGS sequence"/>
</dbReference>
<sequence length="60" mass="6696">MADLVKKCTEALELWLNLRMSLRGPVPAAPLNQDVVKTRHELKSVGVRDAPATNKVVDWN</sequence>
<accession>A0A9P6AB25</accession>